<keyword evidence="1" id="KW-1133">Transmembrane helix</keyword>
<organism evidence="2 3">
    <name type="scientific">Kineococcus halophytocola</name>
    <dbReference type="NCBI Taxonomy" id="3234027"/>
    <lineage>
        <taxon>Bacteria</taxon>
        <taxon>Bacillati</taxon>
        <taxon>Actinomycetota</taxon>
        <taxon>Actinomycetes</taxon>
        <taxon>Kineosporiales</taxon>
        <taxon>Kineosporiaceae</taxon>
        <taxon>Kineococcus</taxon>
    </lineage>
</organism>
<sequence length="141" mass="14206">MSSEYAPPPGYGEHDRPVAVKNGAGVAGLVLAIVALVLCLTVVGGPLGLVLAIIGLVLSIVGFRRVGRRRATNKGVAVTGLVINVVALIAGAVITAFLAAGLAYALNNGGSEAWNCFLDANGDQAAVQQCVDDLNARAGVQ</sequence>
<dbReference type="EMBL" id="JBGFTU010000001">
    <property type="protein sequence ID" value="MEZ0163156.1"/>
    <property type="molecule type" value="Genomic_DNA"/>
</dbReference>
<feature type="transmembrane region" description="Helical" evidence="1">
    <location>
        <begin position="75"/>
        <end position="105"/>
    </location>
</feature>
<evidence type="ECO:0008006" key="4">
    <source>
        <dbReference type="Google" id="ProtNLM"/>
    </source>
</evidence>
<comment type="caution">
    <text evidence="2">The sequence shown here is derived from an EMBL/GenBank/DDBJ whole genome shotgun (WGS) entry which is preliminary data.</text>
</comment>
<evidence type="ECO:0000313" key="2">
    <source>
        <dbReference type="EMBL" id="MEZ0163156.1"/>
    </source>
</evidence>
<proteinExistence type="predicted"/>
<keyword evidence="1" id="KW-0472">Membrane</keyword>
<keyword evidence="3" id="KW-1185">Reference proteome</keyword>
<dbReference type="RefSeq" id="WP_370439416.1">
    <property type="nucleotide sequence ID" value="NZ_JBGFTU010000001.1"/>
</dbReference>
<gene>
    <name evidence="2" type="ORF">AB2L27_00080</name>
</gene>
<keyword evidence="1" id="KW-0812">Transmembrane</keyword>
<dbReference type="Proteomes" id="UP001565927">
    <property type="component" value="Unassembled WGS sequence"/>
</dbReference>
<evidence type="ECO:0000313" key="3">
    <source>
        <dbReference type="Proteomes" id="UP001565927"/>
    </source>
</evidence>
<name>A0ABV4GV24_9ACTN</name>
<accession>A0ABV4GV24</accession>
<protein>
    <recommendedName>
        <fullName evidence="4">DUF4190 domain-containing protein</fullName>
    </recommendedName>
</protein>
<evidence type="ECO:0000256" key="1">
    <source>
        <dbReference type="SAM" id="Phobius"/>
    </source>
</evidence>
<reference evidence="2 3" key="1">
    <citation type="submission" date="2024-07" db="EMBL/GenBank/DDBJ databases">
        <authorList>
            <person name="Thanompreechachai J."/>
            <person name="Duangmal K."/>
        </authorList>
    </citation>
    <scope>NUCLEOTIDE SEQUENCE [LARGE SCALE GENOMIC DNA]</scope>
    <source>
        <strain evidence="2 3">LSe6-4</strain>
    </source>
</reference>
<feature type="transmembrane region" description="Helical" evidence="1">
    <location>
        <begin position="30"/>
        <end position="63"/>
    </location>
</feature>